<proteinExistence type="predicted"/>
<reference evidence="2" key="1">
    <citation type="journal article" date="2024" name="Proc. Natl. Acad. Sci. U.S.A.">
        <title>Extraordinary preservation of gene collinearity over three hundred million years revealed in homosporous lycophytes.</title>
        <authorList>
            <person name="Li C."/>
            <person name="Wickell D."/>
            <person name="Kuo L.Y."/>
            <person name="Chen X."/>
            <person name="Nie B."/>
            <person name="Liao X."/>
            <person name="Peng D."/>
            <person name="Ji J."/>
            <person name="Jenkins J."/>
            <person name="Williams M."/>
            <person name="Shu S."/>
            <person name="Plott C."/>
            <person name="Barry K."/>
            <person name="Rajasekar S."/>
            <person name="Grimwood J."/>
            <person name="Han X."/>
            <person name="Sun S."/>
            <person name="Hou Z."/>
            <person name="He W."/>
            <person name="Dai G."/>
            <person name="Sun C."/>
            <person name="Schmutz J."/>
            <person name="Leebens-Mack J.H."/>
            <person name="Li F.W."/>
            <person name="Wang L."/>
        </authorList>
    </citation>
    <scope>NUCLEOTIDE SEQUENCE [LARGE SCALE GENOMIC DNA]</scope>
    <source>
        <strain evidence="2">cv. PW_Plant_1</strain>
    </source>
</reference>
<organism evidence="1 2">
    <name type="scientific">Diphasiastrum complanatum</name>
    <name type="common">Issler's clubmoss</name>
    <name type="synonym">Lycopodium complanatum</name>
    <dbReference type="NCBI Taxonomy" id="34168"/>
    <lineage>
        <taxon>Eukaryota</taxon>
        <taxon>Viridiplantae</taxon>
        <taxon>Streptophyta</taxon>
        <taxon>Embryophyta</taxon>
        <taxon>Tracheophyta</taxon>
        <taxon>Lycopodiopsida</taxon>
        <taxon>Lycopodiales</taxon>
        <taxon>Lycopodiaceae</taxon>
        <taxon>Lycopodioideae</taxon>
        <taxon>Diphasiastrum</taxon>
    </lineage>
</organism>
<protein>
    <submittedName>
        <fullName evidence="1">Uncharacterized protein</fullName>
    </submittedName>
</protein>
<name>A0ACC2A7N6_DIPCM</name>
<comment type="caution">
    <text evidence="1">The sequence shown here is derived from an EMBL/GenBank/DDBJ whole genome shotgun (WGS) entry which is preliminary data.</text>
</comment>
<accession>A0ACC2A7N6</accession>
<evidence type="ECO:0000313" key="1">
    <source>
        <dbReference type="EMBL" id="KAJ7513502.1"/>
    </source>
</evidence>
<gene>
    <name evidence="1" type="ORF">O6H91_23G002400</name>
</gene>
<sequence>MGARHTAPWWPCARPASTRSPSPPRSSSRNGSSSLDAPPKRSSARRIGGVPLEWPESGMLSYDWVLVLGEVLDMASRRLQPQQLPTVLPPHVAESLITCAGRLLSNEPNCVRIDPDPCSTSVVLVGDVHGQLHDVLHLLEITGFPSTNQIYVFNGDYVDRGAWGFETYILLLAWKVLLPNQVFLLRGNHETKFCTIAYGFEKEIMVKYGERASSLYQKILTCFQAHPLAAVIAGSVYVAHGGLFRQCEVPTLTPSNSISDSKRFVGHARRSLTLGTLEDLAKASRDVLDPSGVGSNAIPGDILWSDPSPNPGLEFNMARGIGLLFGPDCTQEFMAKHRLKLIVRSHEGPDAREKRVDMEGMDNGYTIDHVVHAGKLITLFSAPDYPQFQAGSHRYENKGAYIVLEPPDFSEPHYFTFEAILPRPQVSSYYDYVNALDSDEDLEFVRGSENTKEGVRS</sequence>
<evidence type="ECO:0000313" key="2">
    <source>
        <dbReference type="Proteomes" id="UP001162992"/>
    </source>
</evidence>
<keyword evidence="2" id="KW-1185">Reference proteome</keyword>
<dbReference type="Proteomes" id="UP001162992">
    <property type="component" value="Chromosome 23"/>
</dbReference>
<dbReference type="EMBL" id="CM055114">
    <property type="protein sequence ID" value="KAJ7513502.1"/>
    <property type="molecule type" value="Genomic_DNA"/>
</dbReference>